<feature type="region of interest" description="Disordered" evidence="4">
    <location>
        <begin position="1"/>
        <end position="27"/>
    </location>
</feature>
<dbReference type="Proteomes" id="UP000829685">
    <property type="component" value="Unassembled WGS sequence"/>
</dbReference>
<evidence type="ECO:0000256" key="1">
    <source>
        <dbReference type="ARBA" id="ARBA00004123"/>
    </source>
</evidence>
<sequence length="151" mass="16914">MSNPSNGARRAANPMTSRAKPIPPGNEEASTVLNLGEFQDVTTLTLSEASLVINALVHKRRVEGKDVEKNEMLTKTVDYLDNFARFQKKENVEAVERLLGAHKEFHKFERAQLGNLCCADAEEAKTLIPSLQDKISDDDLNELLEEMAKFR</sequence>
<dbReference type="GO" id="GO:0000166">
    <property type="term" value="F:nucleotide binding"/>
    <property type="evidence" value="ECO:0007669"/>
    <property type="project" value="InterPro"/>
</dbReference>
<dbReference type="InterPro" id="IPR010997">
    <property type="entry name" value="HRDC-like_sf"/>
</dbReference>
<dbReference type="Gene3D" id="1.20.1250.40">
    <property type="match status" value="1"/>
</dbReference>
<dbReference type="EMBL" id="JAFIMR010000011">
    <property type="protein sequence ID" value="KAI1872575.1"/>
    <property type="molecule type" value="Genomic_DNA"/>
</dbReference>
<dbReference type="AlphaFoldDB" id="A0A9P9WNS6"/>
<dbReference type="GO" id="GO:0006352">
    <property type="term" value="P:DNA-templated transcription initiation"/>
    <property type="evidence" value="ECO:0007669"/>
    <property type="project" value="InterPro"/>
</dbReference>
<dbReference type="FunFam" id="1.20.1250.40:FF:000003">
    <property type="entry name" value="DNA-directed RNA polymerase II subunit rpb4"/>
    <property type="match status" value="1"/>
</dbReference>
<dbReference type="SMART" id="SM00657">
    <property type="entry name" value="RPOL4c"/>
    <property type="match status" value="1"/>
</dbReference>
<keyword evidence="7" id="KW-1185">Reference proteome</keyword>
<dbReference type="SUPFAM" id="SSF47819">
    <property type="entry name" value="HRDC-like"/>
    <property type="match status" value="1"/>
</dbReference>
<comment type="subcellular location">
    <subcellularLocation>
        <location evidence="1">Nucleus</location>
    </subcellularLocation>
</comment>
<comment type="similarity">
    <text evidence="3">Belongs to the eukaryotic RPB4 RNA polymerase subunit family.</text>
</comment>
<dbReference type="InterPro" id="IPR006590">
    <property type="entry name" value="RNA_pol_Rpb4/RPC9_core"/>
</dbReference>
<evidence type="ECO:0000313" key="6">
    <source>
        <dbReference type="EMBL" id="KAI1872575.1"/>
    </source>
</evidence>
<dbReference type="GO" id="GO:0005634">
    <property type="term" value="C:nucleus"/>
    <property type="evidence" value="ECO:0007669"/>
    <property type="project" value="UniProtKB-SubCell"/>
</dbReference>
<comment type="caution">
    <text evidence="6">The sequence shown here is derived from an EMBL/GenBank/DDBJ whole genome shotgun (WGS) entry which is preliminary data.</text>
</comment>
<keyword evidence="2" id="KW-0539">Nucleus</keyword>
<dbReference type="OrthoDB" id="2186918at2759"/>
<dbReference type="InterPro" id="IPR038324">
    <property type="entry name" value="Rpb4/RPC9_sf"/>
</dbReference>
<gene>
    <name evidence="6" type="ORF">JX265_005455</name>
</gene>
<evidence type="ECO:0000256" key="4">
    <source>
        <dbReference type="SAM" id="MobiDB-lite"/>
    </source>
</evidence>
<accession>A0A9P9WNS6</accession>
<dbReference type="InterPro" id="IPR005574">
    <property type="entry name" value="Rpb4/RPC9"/>
</dbReference>
<organism evidence="6 7">
    <name type="scientific">Neoarthrinium moseri</name>
    <dbReference type="NCBI Taxonomy" id="1658444"/>
    <lineage>
        <taxon>Eukaryota</taxon>
        <taxon>Fungi</taxon>
        <taxon>Dikarya</taxon>
        <taxon>Ascomycota</taxon>
        <taxon>Pezizomycotina</taxon>
        <taxon>Sordariomycetes</taxon>
        <taxon>Xylariomycetidae</taxon>
        <taxon>Amphisphaeriales</taxon>
        <taxon>Apiosporaceae</taxon>
        <taxon>Neoarthrinium</taxon>
    </lineage>
</organism>
<dbReference type="GO" id="GO:0030880">
    <property type="term" value="C:RNA polymerase complex"/>
    <property type="evidence" value="ECO:0007669"/>
    <property type="project" value="InterPro"/>
</dbReference>
<protein>
    <recommendedName>
        <fullName evidence="5">RNA polymerase Rpb4/RPC9 core domain-containing protein</fullName>
    </recommendedName>
</protein>
<evidence type="ECO:0000256" key="2">
    <source>
        <dbReference type="ARBA" id="ARBA00023242"/>
    </source>
</evidence>
<feature type="domain" description="RNA polymerase Rpb4/RPC9 core" evidence="5">
    <location>
        <begin position="36"/>
        <end position="151"/>
    </location>
</feature>
<evidence type="ECO:0000256" key="3">
    <source>
        <dbReference type="ARBA" id="ARBA00025724"/>
    </source>
</evidence>
<dbReference type="Pfam" id="PF03874">
    <property type="entry name" value="RNA_pol_Rpb4"/>
    <property type="match status" value="1"/>
</dbReference>
<name>A0A9P9WNS6_9PEZI</name>
<dbReference type="PANTHER" id="PTHR21297">
    <property type="entry name" value="DNA-DIRECTED RNA POLYMERASE II"/>
    <property type="match status" value="1"/>
</dbReference>
<proteinExistence type="inferred from homology"/>
<dbReference type="InterPro" id="IPR045222">
    <property type="entry name" value="Rpb4-like"/>
</dbReference>
<reference evidence="6" key="1">
    <citation type="submission" date="2021-03" db="EMBL/GenBank/DDBJ databases">
        <title>Revisited historic fungal species revealed as producer of novel bioactive compounds through whole genome sequencing and comparative genomics.</title>
        <authorList>
            <person name="Vignolle G.A."/>
            <person name="Hochenegger N."/>
            <person name="Mach R.L."/>
            <person name="Mach-Aigner A.R."/>
            <person name="Javad Rahimi M."/>
            <person name="Salim K.A."/>
            <person name="Chan C.M."/>
            <person name="Lim L.B.L."/>
            <person name="Cai F."/>
            <person name="Druzhinina I.S."/>
            <person name="U'Ren J.M."/>
            <person name="Derntl C."/>
        </authorList>
    </citation>
    <scope>NUCLEOTIDE SEQUENCE</scope>
    <source>
        <strain evidence="6">TUCIM 5799</strain>
    </source>
</reference>
<evidence type="ECO:0000313" key="7">
    <source>
        <dbReference type="Proteomes" id="UP000829685"/>
    </source>
</evidence>
<evidence type="ECO:0000259" key="5">
    <source>
        <dbReference type="SMART" id="SM00657"/>
    </source>
</evidence>